<keyword evidence="3" id="KW-1185">Reference proteome</keyword>
<dbReference type="InterPro" id="IPR037448">
    <property type="entry name" value="Zig-8"/>
</dbReference>
<sequence>MCTPINVSWVRHRDIHLLTVGRYTYTSDQRFEAMHSPHAEDWTLRIRYAQRKDSGTYECQISTTPPIGHSVYLNIVVGVRCTKELAPSNTEPETLIEIRFFLQNKCEYCATLLRAYNDKRKQHQMLTDNGENFITFLKKCVLSLA</sequence>
<accession>A0A1A9X015</accession>
<dbReference type="GO" id="GO:0032589">
    <property type="term" value="C:neuron projection membrane"/>
    <property type="evidence" value="ECO:0007669"/>
    <property type="project" value="TreeGrafter"/>
</dbReference>
<name>A0A1A9X015_9MUSC</name>
<dbReference type="SUPFAM" id="SSF48726">
    <property type="entry name" value="Immunoglobulin"/>
    <property type="match status" value="1"/>
</dbReference>
<reference evidence="2" key="2">
    <citation type="submission" date="2020-05" db="UniProtKB">
        <authorList>
            <consortium name="EnsemblMetazoa"/>
        </authorList>
    </citation>
    <scope>IDENTIFICATION</scope>
    <source>
        <strain evidence="2">IAEA</strain>
    </source>
</reference>
<dbReference type="PANTHER" id="PTHR23279">
    <property type="entry name" value="DEFECTIVE PROBOSCIS EXTENSION RESPONSE DPR -RELATED"/>
    <property type="match status" value="1"/>
</dbReference>
<dbReference type="Proteomes" id="UP000091820">
    <property type="component" value="Unassembled WGS sequence"/>
</dbReference>
<evidence type="ECO:0000313" key="2">
    <source>
        <dbReference type="EnsemblMetazoa" id="GBRI039244-PA"/>
    </source>
</evidence>
<feature type="domain" description="Ig-like" evidence="1">
    <location>
        <begin position="1"/>
        <end position="62"/>
    </location>
</feature>
<dbReference type="STRING" id="37001.A0A1A9X015"/>
<dbReference type="PANTHER" id="PTHR23279:SF5">
    <property type="entry name" value="DEFECTIVE PROBOSCIS EXTENSION RESPONSE 8, ISOFORM A"/>
    <property type="match status" value="1"/>
</dbReference>
<dbReference type="VEuPathDB" id="VectorBase:GBRI039244"/>
<proteinExistence type="predicted"/>
<evidence type="ECO:0000259" key="1">
    <source>
        <dbReference type="PROSITE" id="PS50835"/>
    </source>
</evidence>
<dbReference type="Gene3D" id="2.60.40.10">
    <property type="entry name" value="Immunoglobulins"/>
    <property type="match status" value="1"/>
</dbReference>
<dbReference type="Pfam" id="PF07686">
    <property type="entry name" value="V-set"/>
    <property type="match status" value="1"/>
</dbReference>
<dbReference type="InterPro" id="IPR013106">
    <property type="entry name" value="Ig_V-set"/>
</dbReference>
<dbReference type="InterPro" id="IPR013783">
    <property type="entry name" value="Ig-like_fold"/>
</dbReference>
<evidence type="ECO:0000313" key="3">
    <source>
        <dbReference type="Proteomes" id="UP000091820"/>
    </source>
</evidence>
<dbReference type="GO" id="GO:0050808">
    <property type="term" value="P:synapse organization"/>
    <property type="evidence" value="ECO:0007669"/>
    <property type="project" value="TreeGrafter"/>
</dbReference>
<dbReference type="InterPro" id="IPR007110">
    <property type="entry name" value="Ig-like_dom"/>
</dbReference>
<dbReference type="AlphaFoldDB" id="A0A1A9X015"/>
<reference evidence="3" key="1">
    <citation type="submission" date="2014-03" db="EMBL/GenBank/DDBJ databases">
        <authorList>
            <person name="Aksoy S."/>
            <person name="Warren W."/>
            <person name="Wilson R.K."/>
        </authorList>
    </citation>
    <scope>NUCLEOTIDE SEQUENCE [LARGE SCALE GENOMIC DNA]</scope>
    <source>
        <strain evidence="3">IAEA</strain>
    </source>
</reference>
<protein>
    <submittedName>
        <fullName evidence="2">Ig-like domain-containing protein</fullName>
    </submittedName>
</protein>
<dbReference type="InterPro" id="IPR036179">
    <property type="entry name" value="Ig-like_dom_sf"/>
</dbReference>
<dbReference type="EnsemblMetazoa" id="GBRI039244-RA">
    <property type="protein sequence ID" value="GBRI039244-PA"/>
    <property type="gene ID" value="GBRI039244"/>
</dbReference>
<organism evidence="2 3">
    <name type="scientific">Glossina brevipalpis</name>
    <dbReference type="NCBI Taxonomy" id="37001"/>
    <lineage>
        <taxon>Eukaryota</taxon>
        <taxon>Metazoa</taxon>
        <taxon>Ecdysozoa</taxon>
        <taxon>Arthropoda</taxon>
        <taxon>Hexapoda</taxon>
        <taxon>Insecta</taxon>
        <taxon>Pterygota</taxon>
        <taxon>Neoptera</taxon>
        <taxon>Endopterygota</taxon>
        <taxon>Diptera</taxon>
        <taxon>Brachycera</taxon>
        <taxon>Muscomorpha</taxon>
        <taxon>Hippoboscoidea</taxon>
        <taxon>Glossinidae</taxon>
        <taxon>Glossina</taxon>
    </lineage>
</organism>
<dbReference type="PROSITE" id="PS50835">
    <property type="entry name" value="IG_LIKE"/>
    <property type="match status" value="1"/>
</dbReference>